<organism evidence="3 4">
    <name type="scientific">Desulfamplus magnetovallimortis</name>
    <dbReference type="NCBI Taxonomy" id="1246637"/>
    <lineage>
        <taxon>Bacteria</taxon>
        <taxon>Pseudomonadati</taxon>
        <taxon>Thermodesulfobacteriota</taxon>
        <taxon>Desulfobacteria</taxon>
        <taxon>Desulfobacterales</taxon>
        <taxon>Desulfobacteraceae</taxon>
        <taxon>Desulfamplus</taxon>
    </lineage>
</organism>
<reference evidence="3 4" key="1">
    <citation type="submission" date="2017-03" db="EMBL/GenBank/DDBJ databases">
        <authorList>
            <person name="Afonso C.L."/>
            <person name="Miller P.J."/>
            <person name="Scott M.A."/>
            <person name="Spackman E."/>
            <person name="Goraichik I."/>
            <person name="Dimitrov K.M."/>
            <person name="Suarez D.L."/>
            <person name="Swayne D.E."/>
        </authorList>
    </citation>
    <scope>NUCLEOTIDE SEQUENCE [LARGE SCALE GENOMIC DNA]</scope>
    <source>
        <strain evidence="3">PRJEB14757</strain>
    </source>
</reference>
<dbReference type="AlphaFoldDB" id="A0A1W1H8A2"/>
<evidence type="ECO:0000256" key="1">
    <source>
        <dbReference type="ARBA" id="ARBA00009787"/>
    </source>
</evidence>
<dbReference type="InterPro" id="IPR006842">
    <property type="entry name" value="Transposase_31"/>
</dbReference>
<dbReference type="GO" id="GO:1990238">
    <property type="term" value="F:double-stranded DNA endonuclease activity"/>
    <property type="evidence" value="ECO:0007669"/>
    <property type="project" value="TreeGrafter"/>
</dbReference>
<keyword evidence="4" id="KW-1185">Reference proteome</keyword>
<dbReference type="GO" id="GO:0006310">
    <property type="term" value="P:DNA recombination"/>
    <property type="evidence" value="ECO:0007669"/>
    <property type="project" value="TreeGrafter"/>
</dbReference>
<name>A0A1W1H8A2_9BACT</name>
<dbReference type="InterPro" id="IPR051699">
    <property type="entry name" value="Rpn/YhgA-like_nuclease"/>
</dbReference>
<sequence length="291" mass="33494">MDPASLEICKDSFIEKELEDYYSDMLYKVRFSGISGYLYVLFEHKSYDDKYLHLQLLEYMVKIWRLFLKQQPEKKKKPPLPIVLPLLICHGETPWPKDRIRFSSLMSGPVESFSAYIPDFSFSLHDLSDFTDGEIRGTIMVRVMQLLFKHIREPDLMDNKLPGILSLLREVMSSATGLHCLEIVLRYLFGTREDASAESIKNIVELALTQKEGGYVMTLAEKLRKEGEKIGERRGERRGEEKVISIIRNAEKQGLSVEVIAQIAQIDVDSVNKILNNEQIDIPLHLLGDDK</sequence>
<dbReference type="Pfam" id="PF04754">
    <property type="entry name" value="Transposase_31"/>
    <property type="match status" value="1"/>
</dbReference>
<proteinExistence type="inferred from homology"/>
<dbReference type="PANTHER" id="PTHR34611">
    <property type="match status" value="1"/>
</dbReference>
<evidence type="ECO:0000313" key="4">
    <source>
        <dbReference type="Proteomes" id="UP000191931"/>
    </source>
</evidence>
<evidence type="ECO:0000259" key="2">
    <source>
        <dbReference type="Pfam" id="PF04754"/>
    </source>
</evidence>
<feature type="domain" description="Transposase (putative) YhgA-like" evidence="2">
    <location>
        <begin position="2"/>
        <end position="168"/>
    </location>
</feature>
<accession>A0A1W1H8A2</accession>
<dbReference type="PANTHER" id="PTHR34611:SF2">
    <property type="entry name" value="INACTIVE RECOMBINATION-PROMOTING NUCLEASE-LIKE PROTEIN RPNE-RELATED"/>
    <property type="match status" value="1"/>
</dbReference>
<dbReference type="EMBL" id="FWEV01000052">
    <property type="protein sequence ID" value="SLM28683.1"/>
    <property type="molecule type" value="Genomic_DNA"/>
</dbReference>
<dbReference type="InterPro" id="IPR010106">
    <property type="entry name" value="RpnA"/>
</dbReference>
<comment type="similarity">
    <text evidence="1">Belongs to the Rpn/YhgA-like nuclease family.</text>
</comment>
<dbReference type="NCBIfam" id="TIGR01784">
    <property type="entry name" value="T_den_put_tspse"/>
    <property type="match status" value="1"/>
</dbReference>
<gene>
    <name evidence="3" type="ORF">MTBBW1_1450001</name>
</gene>
<dbReference type="Proteomes" id="UP000191931">
    <property type="component" value="Unassembled WGS sequence"/>
</dbReference>
<dbReference type="STRING" id="1246637.MTBBW1_1450001"/>
<dbReference type="RefSeq" id="WP_186441408.1">
    <property type="nucleotide sequence ID" value="NZ_LT828549.1"/>
</dbReference>
<protein>
    <submittedName>
        <fullName evidence="3">Transposase</fullName>
    </submittedName>
</protein>
<evidence type="ECO:0000313" key="3">
    <source>
        <dbReference type="EMBL" id="SLM28683.1"/>
    </source>
</evidence>